<organism evidence="1 2">
    <name type="scientific">Quillaja saponaria</name>
    <name type="common">Soap bark tree</name>
    <dbReference type="NCBI Taxonomy" id="32244"/>
    <lineage>
        <taxon>Eukaryota</taxon>
        <taxon>Viridiplantae</taxon>
        <taxon>Streptophyta</taxon>
        <taxon>Embryophyta</taxon>
        <taxon>Tracheophyta</taxon>
        <taxon>Spermatophyta</taxon>
        <taxon>Magnoliopsida</taxon>
        <taxon>eudicotyledons</taxon>
        <taxon>Gunneridae</taxon>
        <taxon>Pentapetalae</taxon>
        <taxon>rosids</taxon>
        <taxon>fabids</taxon>
        <taxon>Fabales</taxon>
        <taxon>Quillajaceae</taxon>
        <taxon>Quillaja</taxon>
    </lineage>
</organism>
<reference evidence="1 2" key="1">
    <citation type="journal article" date="2023" name="Science">
        <title>Elucidation of the pathway for biosynthesis of saponin adjuvants from the soapbark tree.</title>
        <authorList>
            <person name="Reed J."/>
            <person name="Orme A."/>
            <person name="El-Demerdash A."/>
            <person name="Owen C."/>
            <person name="Martin L.B.B."/>
            <person name="Misra R.C."/>
            <person name="Kikuchi S."/>
            <person name="Rejzek M."/>
            <person name="Martin A.C."/>
            <person name="Harkess A."/>
            <person name="Leebens-Mack J."/>
            <person name="Louveau T."/>
            <person name="Stephenson M.J."/>
            <person name="Osbourn A."/>
        </authorList>
    </citation>
    <scope>NUCLEOTIDE SEQUENCE [LARGE SCALE GENOMIC DNA]</scope>
    <source>
        <strain evidence="1">S10</strain>
    </source>
</reference>
<proteinExistence type="predicted"/>
<dbReference type="PANTHER" id="PTHR31676">
    <property type="entry name" value="T31J12.3 PROTEIN-RELATED"/>
    <property type="match status" value="1"/>
</dbReference>
<evidence type="ECO:0000313" key="1">
    <source>
        <dbReference type="EMBL" id="KAJ7981654.1"/>
    </source>
</evidence>
<accession>A0AAD7VNA1</accession>
<dbReference type="AlphaFoldDB" id="A0AAD7VNA1"/>
<evidence type="ECO:0000313" key="2">
    <source>
        <dbReference type="Proteomes" id="UP001163823"/>
    </source>
</evidence>
<dbReference type="InterPro" id="IPR036758">
    <property type="entry name" value="At5g01610-like"/>
</dbReference>
<gene>
    <name evidence="1" type="ORF">O6P43_000889</name>
</gene>
<comment type="caution">
    <text evidence="1">The sequence shown here is derived from an EMBL/GenBank/DDBJ whole genome shotgun (WGS) entry which is preliminary data.</text>
</comment>
<dbReference type="PANTHER" id="PTHR31676:SF151">
    <property type="entry name" value="DUF538 FAMILY PROTEIN"/>
    <property type="match status" value="1"/>
</dbReference>
<dbReference type="Pfam" id="PF04398">
    <property type="entry name" value="DUF538"/>
    <property type="match status" value="1"/>
</dbReference>
<dbReference type="SUPFAM" id="SSF141562">
    <property type="entry name" value="At5g01610-like"/>
    <property type="match status" value="1"/>
</dbReference>
<dbReference type="EMBL" id="JARAOO010000001">
    <property type="protein sequence ID" value="KAJ7981654.1"/>
    <property type="molecule type" value="Genomic_DNA"/>
</dbReference>
<dbReference type="Gene3D" id="2.30.240.10">
    <property type="entry name" value="At5g01610-like"/>
    <property type="match status" value="1"/>
</dbReference>
<dbReference type="KEGG" id="qsa:O6P43_000889"/>
<name>A0AAD7VNA1_QUISA</name>
<dbReference type="Proteomes" id="UP001163823">
    <property type="component" value="Chromosome 1"/>
</dbReference>
<dbReference type="InterPro" id="IPR007493">
    <property type="entry name" value="DUF538"/>
</dbReference>
<protein>
    <submittedName>
        <fullName evidence="1">DUF538 family protein</fullName>
    </submittedName>
</protein>
<keyword evidence="2" id="KW-1185">Reference proteome</keyword>
<sequence>MTSFVPKAYQLVSFQKRSNPTPSLKMVYLEVFLNGPCLTKFENRVFFESVIKANLTYGRLVGVEGLTQEELFVWLPVKGIVVNDPTSGVILFDIGLAYKQFSLSLFEDPPECTPQDVLRNHVRKERGFEAILR</sequence>